<name>A0A835VJ16_VANPL</name>
<dbReference type="SMART" id="SM01172">
    <property type="entry name" value="DUF3700"/>
    <property type="match status" value="1"/>
</dbReference>
<dbReference type="OrthoDB" id="415411at2759"/>
<evidence type="ECO:0000259" key="1">
    <source>
        <dbReference type="SMART" id="SM01172"/>
    </source>
</evidence>
<dbReference type="AlphaFoldDB" id="A0A835VJ16"/>
<dbReference type="InterPro" id="IPR024286">
    <property type="entry name" value="DUF3700"/>
</dbReference>
<protein>
    <recommendedName>
        <fullName evidence="1">DUF3700 domain-containing protein</fullName>
    </recommendedName>
</protein>
<reference evidence="2 3" key="1">
    <citation type="journal article" date="2020" name="Nat. Food">
        <title>A phased Vanilla planifolia genome enables genetic improvement of flavour and production.</title>
        <authorList>
            <person name="Hasing T."/>
            <person name="Tang H."/>
            <person name="Brym M."/>
            <person name="Khazi F."/>
            <person name="Huang T."/>
            <person name="Chambers A.H."/>
        </authorList>
    </citation>
    <scope>NUCLEOTIDE SEQUENCE [LARGE SCALE GENOMIC DNA]</scope>
    <source>
        <tissue evidence="2">Leaf</tissue>
    </source>
</reference>
<comment type="caution">
    <text evidence="2">The sequence shown here is derived from an EMBL/GenBank/DDBJ whole genome shotgun (WGS) entry which is preliminary data.</text>
</comment>
<dbReference type="Proteomes" id="UP000636800">
    <property type="component" value="Chromosome 1"/>
</dbReference>
<dbReference type="PANTHER" id="PTHR45952:SF4">
    <property type="entry name" value="ALUMINUM INDUCED PROTEIN WITH YGL AND LRDR MOTIFS"/>
    <property type="match status" value="1"/>
</dbReference>
<dbReference type="EMBL" id="JADCNL010000001">
    <property type="protein sequence ID" value="KAG0498893.1"/>
    <property type="molecule type" value="Genomic_DNA"/>
</dbReference>
<evidence type="ECO:0000313" key="3">
    <source>
        <dbReference type="Proteomes" id="UP000636800"/>
    </source>
</evidence>
<sequence>MLAVFDKSVAKSPEGPRSPAAVVVEELTGGAEGFLKHFFVDREGVVNIRFGSVGAVAYSKKKLNPLFARMRMPVFPFSGELIPKIILFYQMMQAFLFLHHSKGLRSFDHPLNKLKSVPRVDSRGEICGASYKVDDKTKKASGVPRVGNAAD</sequence>
<organism evidence="2 3">
    <name type="scientific">Vanilla planifolia</name>
    <name type="common">Vanilla</name>
    <dbReference type="NCBI Taxonomy" id="51239"/>
    <lineage>
        <taxon>Eukaryota</taxon>
        <taxon>Viridiplantae</taxon>
        <taxon>Streptophyta</taxon>
        <taxon>Embryophyta</taxon>
        <taxon>Tracheophyta</taxon>
        <taxon>Spermatophyta</taxon>
        <taxon>Magnoliopsida</taxon>
        <taxon>Liliopsida</taxon>
        <taxon>Asparagales</taxon>
        <taxon>Orchidaceae</taxon>
        <taxon>Vanilloideae</taxon>
        <taxon>Vanilleae</taxon>
        <taxon>Vanilla</taxon>
    </lineage>
</organism>
<dbReference type="InterPro" id="IPR044828">
    <property type="entry name" value="TSJT1-like"/>
</dbReference>
<accession>A0A835VJ16</accession>
<dbReference type="PANTHER" id="PTHR45952">
    <property type="entry name" value="ALUMINUM INDUCED PROTEIN WITH YGL AND LRDR MOTIFS"/>
    <property type="match status" value="1"/>
</dbReference>
<keyword evidence="3" id="KW-1185">Reference proteome</keyword>
<evidence type="ECO:0000313" key="2">
    <source>
        <dbReference type="EMBL" id="KAG0498893.1"/>
    </source>
</evidence>
<dbReference type="Pfam" id="PF12481">
    <property type="entry name" value="DUF3700"/>
    <property type="match status" value="2"/>
</dbReference>
<feature type="domain" description="DUF3700" evidence="1">
    <location>
        <begin position="2"/>
        <end position="133"/>
    </location>
</feature>
<gene>
    <name evidence="2" type="ORF">HPP92_003584</name>
</gene>
<proteinExistence type="predicted"/>